<dbReference type="PANTHER" id="PTHR30588">
    <property type="entry name" value="BRANCHED-CHAIN AMINO ACID TRANSPORT SYSTEM 2 CARRIER PROTEIN"/>
    <property type="match status" value="1"/>
</dbReference>
<dbReference type="RefSeq" id="WP_075715918.1">
    <property type="nucleotide sequence ID" value="NZ_AP019655.1"/>
</dbReference>
<feature type="transmembrane region" description="Helical" evidence="9">
    <location>
        <begin position="332"/>
        <end position="351"/>
    </location>
</feature>
<protein>
    <recommendedName>
        <fullName evidence="9">Branched-chain amino acid transport system carrier protein</fullName>
    </recommendedName>
</protein>
<keyword evidence="11" id="KW-1185">Reference proteome</keyword>
<evidence type="ECO:0000256" key="4">
    <source>
        <dbReference type="ARBA" id="ARBA00022475"/>
    </source>
</evidence>
<dbReference type="Pfam" id="PF05525">
    <property type="entry name" value="Branch_AA_trans"/>
    <property type="match status" value="1"/>
</dbReference>
<keyword evidence="6 9" id="KW-0029">Amino-acid transport</keyword>
<feature type="transmembrane region" description="Helical" evidence="9">
    <location>
        <begin position="184"/>
        <end position="203"/>
    </location>
</feature>
<evidence type="ECO:0000256" key="3">
    <source>
        <dbReference type="ARBA" id="ARBA00022448"/>
    </source>
</evidence>
<dbReference type="Proteomes" id="UP000186039">
    <property type="component" value="Unassembled WGS sequence"/>
</dbReference>
<feature type="transmembrane region" description="Helical" evidence="9">
    <location>
        <begin position="224"/>
        <end position="244"/>
    </location>
</feature>
<keyword evidence="5 9" id="KW-0812">Transmembrane</keyword>
<comment type="function">
    <text evidence="9">Component of the transport system for branched-chain amino acids.</text>
</comment>
<evidence type="ECO:0000256" key="6">
    <source>
        <dbReference type="ARBA" id="ARBA00022970"/>
    </source>
</evidence>
<evidence type="ECO:0000256" key="7">
    <source>
        <dbReference type="ARBA" id="ARBA00022989"/>
    </source>
</evidence>
<reference evidence="10 11" key="1">
    <citation type="submission" date="2016-09" db="EMBL/GenBank/DDBJ databases">
        <title>Genomic Taxonomy of the Vibrionaceae.</title>
        <authorList>
            <person name="Gonzalez-Castillo A."/>
            <person name="Gomez-Gil B."/>
            <person name="Enciso-Ibarra K."/>
        </authorList>
    </citation>
    <scope>NUCLEOTIDE SEQUENCE [LARGE SCALE GENOMIC DNA]</scope>
    <source>
        <strain evidence="10 11">CAIM 1902</strain>
    </source>
</reference>
<keyword evidence="4" id="KW-1003">Cell membrane</keyword>
<feature type="transmembrane region" description="Helical" evidence="9">
    <location>
        <begin position="274"/>
        <end position="295"/>
    </location>
</feature>
<evidence type="ECO:0000313" key="11">
    <source>
        <dbReference type="Proteomes" id="UP000186039"/>
    </source>
</evidence>
<organism evidence="10 11">
    <name type="scientific">Vibrio panuliri</name>
    <dbReference type="NCBI Taxonomy" id="1381081"/>
    <lineage>
        <taxon>Bacteria</taxon>
        <taxon>Pseudomonadati</taxon>
        <taxon>Pseudomonadota</taxon>
        <taxon>Gammaproteobacteria</taxon>
        <taxon>Vibrionales</taxon>
        <taxon>Vibrionaceae</taxon>
        <taxon>Vibrio</taxon>
    </lineage>
</organism>
<keyword evidence="8 9" id="KW-0472">Membrane</keyword>
<evidence type="ECO:0000256" key="9">
    <source>
        <dbReference type="RuleBase" id="RU362122"/>
    </source>
</evidence>
<dbReference type="NCBIfam" id="TIGR00796">
    <property type="entry name" value="livcs"/>
    <property type="match status" value="1"/>
</dbReference>
<name>A0ABX3F8D7_9VIBR</name>
<feature type="transmembrane region" description="Helical" evidence="9">
    <location>
        <begin position="114"/>
        <end position="131"/>
    </location>
</feature>
<comment type="subcellular location">
    <subcellularLocation>
        <location evidence="9">Cell inner membrane</location>
        <topology evidence="9">Multi-pass membrane protein</topology>
    </subcellularLocation>
    <subcellularLocation>
        <location evidence="1">Cell membrane</location>
        <topology evidence="1">Multi-pass membrane protein</topology>
    </subcellularLocation>
</comment>
<feature type="transmembrane region" description="Helical" evidence="9">
    <location>
        <begin position="143"/>
        <end position="164"/>
    </location>
</feature>
<proteinExistence type="inferred from homology"/>
<evidence type="ECO:0000256" key="5">
    <source>
        <dbReference type="ARBA" id="ARBA00022692"/>
    </source>
</evidence>
<dbReference type="EMBL" id="MJMH01000205">
    <property type="protein sequence ID" value="OLQ86843.1"/>
    <property type="molecule type" value="Genomic_DNA"/>
</dbReference>
<sequence length="425" mass="44681">MKKYDLLATGMMTFALFLGAGNIIFPPLLGLQAGTALPFAMLGFLLTAVGLPALTLIVLGRLNSSAALTSKLPLWIGTAFWVLLLTAVGPAFGMPRAVTVAYEMGIAPFFTTDMLLPFTVVFCILTYLLAYKPGKLVDYIGKIITPVLILMLAALALSAIINPLDAIQLPSGDYQSKPLVSGLIQGYMTMDAIAAVGFGWVVIQTISSRGASTPKQIAHAATRVAIIYAVLMSVCYIAMGYMGATSTSVAANATHGGVILANYVAVTFGAYGQWLLAGIIILACLTTTVGLTNACAEYCQQTFKAPVPFTAAIVVTLTGVIANFGLEQIIAASLPAILVLCPVALSLVIASQQKSGQTTLMVMLTTLIFGIVDALNILGKMPEGWNTVFQDSLPLYNAHASWLLPCALVMVTAVAKRRLTPAAAY</sequence>
<gene>
    <name evidence="10" type="ORF">BIY20_14480</name>
</gene>
<dbReference type="InterPro" id="IPR004685">
    <property type="entry name" value="Brnchd-chn_aa_trnsp_Livcs"/>
</dbReference>
<feature type="transmembrane region" description="Helical" evidence="9">
    <location>
        <begin position="37"/>
        <end position="60"/>
    </location>
</feature>
<feature type="transmembrane region" description="Helical" evidence="9">
    <location>
        <begin position="72"/>
        <end position="94"/>
    </location>
</feature>
<evidence type="ECO:0000313" key="10">
    <source>
        <dbReference type="EMBL" id="OLQ86843.1"/>
    </source>
</evidence>
<evidence type="ECO:0000256" key="8">
    <source>
        <dbReference type="ARBA" id="ARBA00023136"/>
    </source>
</evidence>
<comment type="similarity">
    <text evidence="2 9">Belongs to the branched chain amino acid transporter family.</text>
</comment>
<accession>A0ABX3F8D7</accession>
<keyword evidence="7 9" id="KW-1133">Transmembrane helix</keyword>
<feature type="transmembrane region" description="Helical" evidence="9">
    <location>
        <begin position="7"/>
        <end position="25"/>
    </location>
</feature>
<evidence type="ECO:0000256" key="1">
    <source>
        <dbReference type="ARBA" id="ARBA00004651"/>
    </source>
</evidence>
<feature type="transmembrane region" description="Helical" evidence="9">
    <location>
        <begin position="398"/>
        <end position="415"/>
    </location>
</feature>
<evidence type="ECO:0000256" key="2">
    <source>
        <dbReference type="ARBA" id="ARBA00008540"/>
    </source>
</evidence>
<feature type="transmembrane region" description="Helical" evidence="9">
    <location>
        <begin position="358"/>
        <end position="378"/>
    </location>
</feature>
<feature type="transmembrane region" description="Helical" evidence="9">
    <location>
        <begin position="307"/>
        <end position="326"/>
    </location>
</feature>
<dbReference type="PANTHER" id="PTHR30588:SF0">
    <property type="entry name" value="BRANCHED-CHAIN AMINO ACID PERMEASE BRNQ"/>
    <property type="match status" value="1"/>
</dbReference>
<keyword evidence="3 9" id="KW-0813">Transport</keyword>
<comment type="caution">
    <text evidence="10">The sequence shown here is derived from an EMBL/GenBank/DDBJ whole genome shotgun (WGS) entry which is preliminary data.</text>
</comment>